<dbReference type="PATRIC" id="fig|1121098.3.peg.1643"/>
<dbReference type="InterPro" id="IPR020596">
    <property type="entry name" value="rRNA_Ade_Mease_Trfase_CS"/>
</dbReference>
<dbReference type="eggNOG" id="ENOG5033Y30">
    <property type="taxonomic scope" value="Bacteria"/>
</dbReference>
<accession>U6RFC0</accession>
<dbReference type="PROSITE" id="PS01131">
    <property type="entry name" value="RRNA_A_DIMETH"/>
    <property type="match status" value="1"/>
</dbReference>
<organism evidence="1 2">
    <name type="scientific">Phocaeicola massiliensis B84634 = Timone 84634 = DSM 17679 = JCM 13223</name>
    <dbReference type="NCBI Taxonomy" id="1121098"/>
    <lineage>
        <taxon>Bacteria</taxon>
        <taxon>Pseudomonadati</taxon>
        <taxon>Bacteroidota</taxon>
        <taxon>Bacteroidia</taxon>
        <taxon>Bacteroidales</taxon>
        <taxon>Bacteroidaceae</taxon>
        <taxon>Phocaeicola</taxon>
    </lineage>
</organism>
<evidence type="ECO:0000313" key="2">
    <source>
        <dbReference type="Proteomes" id="UP000017831"/>
    </source>
</evidence>
<evidence type="ECO:0008006" key="3">
    <source>
        <dbReference type="Google" id="ProtNLM"/>
    </source>
</evidence>
<dbReference type="Proteomes" id="UP000017831">
    <property type="component" value="Unassembled WGS sequence"/>
</dbReference>
<keyword evidence="2" id="KW-1185">Reference proteome</keyword>
<comment type="caution">
    <text evidence="1">The sequence shown here is derived from an EMBL/GenBank/DDBJ whole genome shotgun (WGS) entry which is preliminary data.</text>
</comment>
<gene>
    <name evidence="1" type="ORF">HMPREF1534_01614</name>
</gene>
<dbReference type="HOGENOM" id="CLU_1313359_0_0_10"/>
<proteinExistence type="predicted"/>
<dbReference type="RefSeq" id="WP_005939417.1">
    <property type="nucleotide sequence ID" value="NZ_KB890359.1"/>
</dbReference>
<dbReference type="AlphaFoldDB" id="U6RFC0"/>
<protein>
    <recommendedName>
        <fullName evidence="3">Methyltransferase domain-containing protein</fullName>
    </recommendedName>
</protein>
<dbReference type="Gene3D" id="3.40.50.150">
    <property type="entry name" value="Vaccinia Virus protein VP39"/>
    <property type="match status" value="1"/>
</dbReference>
<dbReference type="OrthoDB" id="1100361at2"/>
<sequence length="209" mass="25229">MEQLHNMLVSYNSRYIPANYRRSWSNQFCEQKFPLYWEKVFLELKKFDRNSKIIEVGCGQGDVTSIMCYLGFKYVRAYEMDEQMCEIAIKKIEYLFGRRDIIVCNKYPQKYENADILVLVNCAYADDCVTKNDYINKMLDFYIYAGKPKVFLLEVIDPEYDIPDDNFPYCIRLTENDIRDMFPQASIHWYQTYRYPINKRTKKLYVIQH</sequence>
<dbReference type="GeneID" id="60062403"/>
<evidence type="ECO:0000313" key="1">
    <source>
        <dbReference type="EMBL" id="EOA55205.1"/>
    </source>
</evidence>
<dbReference type="SUPFAM" id="SSF53335">
    <property type="entry name" value="S-adenosyl-L-methionine-dependent methyltransferases"/>
    <property type="match status" value="1"/>
</dbReference>
<dbReference type="GO" id="GO:0000179">
    <property type="term" value="F:rRNA (adenine-N6,N6-)-dimethyltransferase activity"/>
    <property type="evidence" value="ECO:0007669"/>
    <property type="project" value="InterPro"/>
</dbReference>
<reference evidence="1 2" key="1">
    <citation type="submission" date="2013-04" db="EMBL/GenBank/DDBJ databases">
        <title>The Genome Sequence of Bacteroides massiliensis DSM 17679.</title>
        <authorList>
            <consortium name="The Broad Institute Genomics Platform"/>
            <person name="Earl A."/>
            <person name="Ward D."/>
            <person name="Feldgarden M."/>
            <person name="Gevers D."/>
            <person name="Martens E."/>
            <person name="Fenner L."/>
            <person name="Roux V."/>
            <person name="Mallet M.N."/>
            <person name="Raoult D."/>
            <person name="Walker B."/>
            <person name="Young S."/>
            <person name="Zeng Q."/>
            <person name="Gargeya S."/>
            <person name="Fitzgerald M."/>
            <person name="Haas B."/>
            <person name="Abouelleil A."/>
            <person name="Allen A.W."/>
            <person name="Alvarado L."/>
            <person name="Arachchi H.M."/>
            <person name="Berlin A.M."/>
            <person name="Chapman S.B."/>
            <person name="Gainer-Dewar J."/>
            <person name="Goldberg J."/>
            <person name="Griggs A."/>
            <person name="Gujja S."/>
            <person name="Hansen M."/>
            <person name="Howarth C."/>
            <person name="Imamovic A."/>
            <person name="Ireland A."/>
            <person name="Larimer J."/>
            <person name="McCowan C."/>
            <person name="Murphy C."/>
            <person name="Pearson M."/>
            <person name="Poon T.W."/>
            <person name="Priest M."/>
            <person name="Roberts A."/>
            <person name="Saif S."/>
            <person name="Shea T."/>
            <person name="Sisk P."/>
            <person name="Sykes S."/>
            <person name="Wortman J."/>
            <person name="Nusbaum C."/>
            <person name="Birren B."/>
        </authorList>
    </citation>
    <scope>NUCLEOTIDE SEQUENCE [LARGE SCALE GENOMIC DNA]</scope>
    <source>
        <strain evidence="2">B84634 / Timone 84634 / DSM 17679 / JCM 13223</strain>
    </source>
</reference>
<dbReference type="STRING" id="1121098.HMPREF1534_01614"/>
<dbReference type="InterPro" id="IPR029063">
    <property type="entry name" value="SAM-dependent_MTases_sf"/>
</dbReference>
<dbReference type="EMBL" id="AQHY01000021">
    <property type="protein sequence ID" value="EOA55205.1"/>
    <property type="molecule type" value="Genomic_DNA"/>
</dbReference>
<name>U6RFC0_9BACT</name>